<keyword evidence="1" id="KW-0812">Transmembrane</keyword>
<keyword evidence="1" id="KW-1133">Transmembrane helix</keyword>
<reference evidence="2" key="1">
    <citation type="submission" date="2020-02" db="EMBL/GenBank/DDBJ databases">
        <authorList>
            <person name="Meier V. D."/>
        </authorList>
    </citation>
    <scope>NUCLEOTIDE SEQUENCE</scope>
    <source>
        <strain evidence="2">AVDCRST_MAG75</strain>
    </source>
</reference>
<feature type="transmembrane region" description="Helical" evidence="1">
    <location>
        <begin position="12"/>
        <end position="32"/>
    </location>
</feature>
<sequence>MIAATLAVTASVQWICVLGFIWLAAITVAGQLDTSGADGVLLHMISRFGYRMVDGLAWPLFSIPLAATVFGFALLGGRPWSRNGFTLTGVVAVCGLAWWLQSNLLLWVFPAAYIVLTCVLVWTPAGNRWYGRKAAVPG</sequence>
<protein>
    <submittedName>
        <fullName evidence="2">Uncharacterized protein</fullName>
    </submittedName>
</protein>
<dbReference type="AlphaFoldDB" id="A0A6J4N696"/>
<feature type="transmembrane region" description="Helical" evidence="1">
    <location>
        <begin position="56"/>
        <end position="76"/>
    </location>
</feature>
<dbReference type="EMBL" id="CADCUO010000047">
    <property type="protein sequence ID" value="CAA9378702.1"/>
    <property type="molecule type" value="Genomic_DNA"/>
</dbReference>
<evidence type="ECO:0000313" key="2">
    <source>
        <dbReference type="EMBL" id="CAA9378702.1"/>
    </source>
</evidence>
<accession>A0A6J4N696</accession>
<feature type="transmembrane region" description="Helical" evidence="1">
    <location>
        <begin position="83"/>
        <end position="100"/>
    </location>
</feature>
<organism evidence="2">
    <name type="scientific">uncultured Propionibacteriaceae bacterium</name>
    <dbReference type="NCBI Taxonomy" id="257457"/>
    <lineage>
        <taxon>Bacteria</taxon>
        <taxon>Bacillati</taxon>
        <taxon>Actinomycetota</taxon>
        <taxon>Actinomycetes</taxon>
        <taxon>Propionibacteriales</taxon>
        <taxon>Propionibacteriaceae</taxon>
        <taxon>environmental samples</taxon>
    </lineage>
</organism>
<evidence type="ECO:0000256" key="1">
    <source>
        <dbReference type="SAM" id="Phobius"/>
    </source>
</evidence>
<keyword evidence="1" id="KW-0472">Membrane</keyword>
<feature type="transmembrane region" description="Helical" evidence="1">
    <location>
        <begin position="106"/>
        <end position="123"/>
    </location>
</feature>
<name>A0A6J4N696_9ACTN</name>
<proteinExistence type="predicted"/>
<gene>
    <name evidence="2" type="ORF">AVDCRST_MAG75-770</name>
</gene>